<feature type="transmembrane region" description="Helical" evidence="4">
    <location>
        <begin position="331"/>
        <end position="352"/>
    </location>
</feature>
<name>A0ABR9R3D9_9FIRM</name>
<keyword evidence="4" id="KW-0812">Transmembrane</keyword>
<evidence type="ECO:0000313" key="6">
    <source>
        <dbReference type="Proteomes" id="UP000768567"/>
    </source>
</evidence>
<keyword evidence="3" id="KW-0119">Carbohydrate metabolism</keyword>
<accession>A0ABR9R3D9</accession>
<evidence type="ECO:0000256" key="4">
    <source>
        <dbReference type="SAM" id="Phobius"/>
    </source>
</evidence>
<dbReference type="Gene3D" id="1.10.10.10">
    <property type="entry name" value="Winged helix-like DNA-binding domain superfamily/Winged helix DNA-binding domain"/>
    <property type="match status" value="1"/>
</dbReference>
<dbReference type="Pfam" id="PF13412">
    <property type="entry name" value="HTH_24"/>
    <property type="match status" value="1"/>
</dbReference>
<dbReference type="PANTHER" id="PTHR18964:SF149">
    <property type="entry name" value="BIFUNCTIONAL UDP-N-ACETYLGLUCOSAMINE 2-EPIMERASE_N-ACETYLMANNOSAMINE KINASE"/>
    <property type="match status" value="1"/>
</dbReference>
<dbReference type="Proteomes" id="UP000768567">
    <property type="component" value="Unassembled WGS sequence"/>
</dbReference>
<keyword evidence="4" id="KW-1133">Transmembrane helix</keyword>
<evidence type="ECO:0000256" key="1">
    <source>
        <dbReference type="ARBA" id="ARBA00002486"/>
    </source>
</evidence>
<dbReference type="EMBL" id="JADCKC010000002">
    <property type="protein sequence ID" value="MBE5037655.1"/>
    <property type="molecule type" value="Genomic_DNA"/>
</dbReference>
<keyword evidence="3" id="KW-0859">Xylose metabolism</keyword>
<evidence type="ECO:0000256" key="3">
    <source>
        <dbReference type="ARBA" id="ARBA00022629"/>
    </source>
</evidence>
<gene>
    <name evidence="5" type="ORF">INF35_07645</name>
</gene>
<organism evidence="5 6">
    <name type="scientific">Gemmiger gallinarum</name>
    <dbReference type="NCBI Taxonomy" id="2779354"/>
    <lineage>
        <taxon>Bacteria</taxon>
        <taxon>Bacillati</taxon>
        <taxon>Bacillota</taxon>
        <taxon>Clostridia</taxon>
        <taxon>Eubacteriales</taxon>
        <taxon>Gemmiger</taxon>
    </lineage>
</organism>
<evidence type="ECO:0000313" key="5">
    <source>
        <dbReference type="EMBL" id="MBE5037655.1"/>
    </source>
</evidence>
<dbReference type="InterPro" id="IPR036390">
    <property type="entry name" value="WH_DNA-bd_sf"/>
</dbReference>
<dbReference type="InterPro" id="IPR036388">
    <property type="entry name" value="WH-like_DNA-bd_sf"/>
</dbReference>
<dbReference type="SUPFAM" id="SSF53067">
    <property type="entry name" value="Actin-like ATPase domain"/>
    <property type="match status" value="1"/>
</dbReference>
<comment type="function">
    <text evidence="1">Transcriptional repressor of xylose-utilizing enzymes.</text>
</comment>
<dbReference type="Pfam" id="PF00480">
    <property type="entry name" value="ROK"/>
    <property type="match status" value="1"/>
</dbReference>
<reference evidence="5 6" key="1">
    <citation type="submission" date="2020-10" db="EMBL/GenBank/DDBJ databases">
        <title>ChiBAC.</title>
        <authorList>
            <person name="Zenner C."/>
            <person name="Hitch T.C.A."/>
            <person name="Clavel T."/>
        </authorList>
    </citation>
    <scope>NUCLEOTIDE SEQUENCE [LARGE SCALE GENOMIC DNA]</scope>
    <source>
        <strain evidence="5 6">DSM 109015</strain>
    </source>
</reference>
<dbReference type="RefSeq" id="WP_193501154.1">
    <property type="nucleotide sequence ID" value="NZ_JADCKC010000002.1"/>
</dbReference>
<evidence type="ECO:0000256" key="2">
    <source>
        <dbReference type="ARBA" id="ARBA00006479"/>
    </source>
</evidence>
<keyword evidence="4" id="KW-0472">Membrane</keyword>
<dbReference type="InterPro" id="IPR043129">
    <property type="entry name" value="ATPase_NBD"/>
</dbReference>
<protein>
    <submittedName>
        <fullName evidence="5">ROK family transcriptional regulator</fullName>
    </submittedName>
</protein>
<dbReference type="SUPFAM" id="SSF46785">
    <property type="entry name" value="Winged helix' DNA-binding domain"/>
    <property type="match status" value="1"/>
</dbReference>
<dbReference type="Gene3D" id="3.30.420.40">
    <property type="match status" value="2"/>
</dbReference>
<dbReference type="InterPro" id="IPR000600">
    <property type="entry name" value="ROK"/>
</dbReference>
<keyword evidence="6" id="KW-1185">Reference proteome</keyword>
<comment type="caution">
    <text evidence="5">The sequence shown here is derived from an EMBL/GenBank/DDBJ whole genome shotgun (WGS) entry which is preliminary data.</text>
</comment>
<proteinExistence type="inferred from homology"/>
<comment type="similarity">
    <text evidence="2">Belongs to the ROK (NagC/XylR) family.</text>
</comment>
<sequence>MAMMHGKNLAKIKQQNLESIKRILFRYAPLSRAEIAERLELTPPTITNIVAELIQQGVVQELTGPGNAVTSHGVGRKPINIDLVPGSRLALGISLGRDFTHYCITDLRGGVRAQGAYDLLSEDYDTMVKQLLRLLHTLEKRYPAEWERLVGIGITVPGIVNAHTGVIKNLGTERVSWCNQPFGETIQQAMHLPVRVENNVRARACAISLFRPNLLADDSTFAFCHVAWGIACPVVLSNQSFRGQDAAAGEIGKMILDPKGPELPDCGMPGSLESLSSMRAVLEYCRQALRAGECTVLAELCSDPDQLTLEQVLEAQTKGDPAVCKILDRGMFYLGIALANIVGFLNPHLIFLSGPMFRNHENVDTVERSLRTYAFRSSDEKLQLVYVDLGEYGGAVGAAASCIEKHFLRS</sequence>
<dbReference type="PANTHER" id="PTHR18964">
    <property type="entry name" value="ROK (REPRESSOR, ORF, KINASE) FAMILY"/>
    <property type="match status" value="1"/>
</dbReference>